<proteinExistence type="predicted"/>
<organism evidence="1 2">
    <name type="scientific">Heliobacterium chlorum</name>
    <dbReference type="NCBI Taxonomy" id="2698"/>
    <lineage>
        <taxon>Bacteria</taxon>
        <taxon>Bacillati</taxon>
        <taxon>Bacillota</taxon>
        <taxon>Clostridia</taxon>
        <taxon>Eubacteriales</taxon>
        <taxon>Heliobacteriaceae</taxon>
        <taxon>Heliobacterium</taxon>
    </lineage>
</organism>
<sequence>MIYNVRYDRNEQEEVIRRIREESLLSQGWGGGDYDLRVERSDFVERCKNYYGMTSTRIPTNLSRLRDFKDGDLLVVPHLPEHGRVSIFVVDGDFPTCYDYLPNDQTHLNHRIKIKNAFGLDENISVYHSDLTAWYGKLQWMRLPIFPIEQYTSEFEKIIGALTQNPQTDFPASSLEQFLEKEYKRILEELKKSLNLMNPSLSSISFENICKDLLEFNGYTIIGRNKYDGKGGDIDFYCIRKRTSLLLKTVR</sequence>
<gene>
    <name evidence="1" type="ORF">H1S01_12535</name>
</gene>
<dbReference type="RefSeq" id="WP_188040804.1">
    <property type="nucleotide sequence ID" value="NZ_JACVHF010000013.1"/>
</dbReference>
<comment type="caution">
    <text evidence="1">The sequence shown here is derived from an EMBL/GenBank/DDBJ whole genome shotgun (WGS) entry which is preliminary data.</text>
</comment>
<dbReference type="Proteomes" id="UP000617402">
    <property type="component" value="Unassembled WGS sequence"/>
</dbReference>
<reference evidence="1 2" key="1">
    <citation type="submission" date="2020-07" db="EMBL/GenBank/DDBJ databases">
        <title>Draft whole-genome sequence of Heliobacterium chlorum DSM 3682, type strain.</title>
        <authorList>
            <person name="Kyndt J.A."/>
            <person name="Meyer T.E."/>
            <person name="Imhoff J.F."/>
        </authorList>
    </citation>
    <scope>NUCLEOTIDE SEQUENCE [LARGE SCALE GENOMIC DNA]</scope>
    <source>
        <strain evidence="1 2">DSM 3682</strain>
    </source>
</reference>
<protein>
    <submittedName>
        <fullName evidence="1">Uncharacterized protein</fullName>
    </submittedName>
</protein>
<accession>A0ABR7T6M1</accession>
<evidence type="ECO:0000313" key="2">
    <source>
        <dbReference type="Proteomes" id="UP000617402"/>
    </source>
</evidence>
<dbReference type="EMBL" id="JACVHF010000013">
    <property type="protein sequence ID" value="MBC9785336.1"/>
    <property type="molecule type" value="Genomic_DNA"/>
</dbReference>
<evidence type="ECO:0000313" key="1">
    <source>
        <dbReference type="EMBL" id="MBC9785336.1"/>
    </source>
</evidence>
<keyword evidence="2" id="KW-1185">Reference proteome</keyword>
<name>A0ABR7T6M1_HELCL</name>